<accession>A0A9W9HVJ4</accession>
<dbReference type="InterPro" id="IPR050360">
    <property type="entry name" value="MFS_Sugar_Transporters"/>
</dbReference>
<reference evidence="8" key="2">
    <citation type="journal article" date="2023" name="IMA Fungus">
        <title>Comparative genomic study of the Penicillium genus elucidates a diverse pangenome and 15 lateral gene transfer events.</title>
        <authorList>
            <person name="Petersen C."/>
            <person name="Sorensen T."/>
            <person name="Nielsen M.R."/>
            <person name="Sondergaard T.E."/>
            <person name="Sorensen J.L."/>
            <person name="Fitzpatrick D.A."/>
            <person name="Frisvad J.C."/>
            <person name="Nielsen K.L."/>
        </authorList>
    </citation>
    <scope>NUCLEOTIDE SEQUENCE</scope>
    <source>
        <strain evidence="8">IBT 21917</strain>
    </source>
</reference>
<comment type="subcellular location">
    <subcellularLocation>
        <location evidence="1">Membrane</location>
        <topology evidence="1">Multi-pass membrane protein</topology>
    </subcellularLocation>
</comment>
<evidence type="ECO:0000256" key="4">
    <source>
        <dbReference type="ARBA" id="ARBA00022989"/>
    </source>
</evidence>
<reference evidence="8" key="1">
    <citation type="submission" date="2022-11" db="EMBL/GenBank/DDBJ databases">
        <authorList>
            <person name="Petersen C."/>
        </authorList>
    </citation>
    <scope>NUCLEOTIDE SEQUENCE</scope>
    <source>
        <strain evidence="8">IBT 21917</strain>
    </source>
</reference>
<dbReference type="GO" id="GO:0005351">
    <property type="term" value="F:carbohydrate:proton symporter activity"/>
    <property type="evidence" value="ECO:0007669"/>
    <property type="project" value="TreeGrafter"/>
</dbReference>
<dbReference type="EMBL" id="JAPQKO010000006">
    <property type="protein sequence ID" value="KAJ5156756.1"/>
    <property type="molecule type" value="Genomic_DNA"/>
</dbReference>
<evidence type="ECO:0000313" key="9">
    <source>
        <dbReference type="Proteomes" id="UP001146351"/>
    </source>
</evidence>
<gene>
    <name evidence="8" type="ORF">N7492_009559</name>
</gene>
<keyword evidence="4 6" id="KW-1133">Transmembrane helix</keyword>
<feature type="transmembrane region" description="Helical" evidence="6">
    <location>
        <begin position="266"/>
        <end position="283"/>
    </location>
</feature>
<evidence type="ECO:0000256" key="3">
    <source>
        <dbReference type="ARBA" id="ARBA00022692"/>
    </source>
</evidence>
<feature type="transmembrane region" description="Helical" evidence="6">
    <location>
        <begin position="243"/>
        <end position="260"/>
    </location>
</feature>
<evidence type="ECO:0000256" key="2">
    <source>
        <dbReference type="ARBA" id="ARBA00010992"/>
    </source>
</evidence>
<dbReference type="InterPro" id="IPR036259">
    <property type="entry name" value="MFS_trans_sf"/>
</dbReference>
<comment type="caution">
    <text evidence="8">The sequence shown here is derived from an EMBL/GenBank/DDBJ whole genome shotgun (WGS) entry which is preliminary data.</text>
</comment>
<evidence type="ECO:0000259" key="7">
    <source>
        <dbReference type="PROSITE" id="PS50850"/>
    </source>
</evidence>
<dbReference type="AlphaFoldDB" id="A0A9W9HVJ4"/>
<keyword evidence="9" id="KW-1185">Reference proteome</keyword>
<feature type="transmembrane region" description="Helical" evidence="6">
    <location>
        <begin position="200"/>
        <end position="222"/>
    </location>
</feature>
<evidence type="ECO:0000256" key="6">
    <source>
        <dbReference type="SAM" id="Phobius"/>
    </source>
</evidence>
<keyword evidence="5 6" id="KW-0472">Membrane</keyword>
<dbReference type="Pfam" id="PF00083">
    <property type="entry name" value="Sugar_tr"/>
    <property type="match status" value="2"/>
</dbReference>
<dbReference type="InterPro" id="IPR005828">
    <property type="entry name" value="MFS_sugar_transport-like"/>
</dbReference>
<sequence>MCEGKTRGRLISSEVLFTAVDIVIAYWFDFGMSFVGGPIAWRLPIAMQIVFALFVIALVFGLPESPRWLMNHGQEQEALEVLCAVYDREPHDEYIVNERRGIMSAIEMENSASKQSFWKIFRNDEKNVGMNDQLSQILAGCVEIMFILGSLLPAFKLDHMGRRRTMMIGSLGLGICMMMVAALLSQVHEPNGKSYASASVAFSFLFMLIHGMSINSVPWVYVPEILPLEARTKGTAIGASSNWLWNFVVAMITPVIINRIQWKVYLIFMITNFVFIPVVYFFYPETGNLRLKDVDLIFFRGGDPVKQDGGGNQSSRGHPSR</sequence>
<keyword evidence="3 6" id="KW-0812">Transmembrane</keyword>
<dbReference type="InterPro" id="IPR020846">
    <property type="entry name" value="MFS_dom"/>
</dbReference>
<proteinExistence type="inferred from homology"/>
<name>A0A9W9HVJ4_9EURO</name>
<dbReference type="OrthoDB" id="6612291at2759"/>
<feature type="transmembrane region" description="Helical" evidence="6">
    <location>
        <begin position="134"/>
        <end position="155"/>
    </location>
</feature>
<evidence type="ECO:0000256" key="1">
    <source>
        <dbReference type="ARBA" id="ARBA00004141"/>
    </source>
</evidence>
<feature type="transmembrane region" description="Helical" evidence="6">
    <location>
        <begin position="43"/>
        <end position="62"/>
    </location>
</feature>
<evidence type="ECO:0000256" key="5">
    <source>
        <dbReference type="ARBA" id="ARBA00023136"/>
    </source>
</evidence>
<dbReference type="GO" id="GO:0016020">
    <property type="term" value="C:membrane"/>
    <property type="evidence" value="ECO:0007669"/>
    <property type="project" value="UniProtKB-SubCell"/>
</dbReference>
<dbReference type="PROSITE" id="PS50850">
    <property type="entry name" value="MFS"/>
    <property type="match status" value="1"/>
</dbReference>
<feature type="transmembrane region" description="Helical" evidence="6">
    <location>
        <begin position="167"/>
        <end position="188"/>
    </location>
</feature>
<dbReference type="PANTHER" id="PTHR48022:SF72">
    <property type="entry name" value="MAJOR FACILITATOR SUPERFAMILY (MFS) PROFILE DOMAIN-CONTAINING PROTEIN-RELATED"/>
    <property type="match status" value="1"/>
</dbReference>
<dbReference type="Gene3D" id="1.20.1250.20">
    <property type="entry name" value="MFS general substrate transporter like domains"/>
    <property type="match status" value="2"/>
</dbReference>
<feature type="transmembrane region" description="Helical" evidence="6">
    <location>
        <begin position="15"/>
        <end position="36"/>
    </location>
</feature>
<evidence type="ECO:0000313" key="8">
    <source>
        <dbReference type="EMBL" id="KAJ5156756.1"/>
    </source>
</evidence>
<dbReference type="PANTHER" id="PTHR48022">
    <property type="entry name" value="PLASTIDIC GLUCOSE TRANSPORTER 4"/>
    <property type="match status" value="1"/>
</dbReference>
<dbReference type="SUPFAM" id="SSF103473">
    <property type="entry name" value="MFS general substrate transporter"/>
    <property type="match status" value="1"/>
</dbReference>
<protein>
    <recommendedName>
        <fullName evidence="7">Major facilitator superfamily (MFS) profile domain-containing protein</fullName>
    </recommendedName>
</protein>
<feature type="domain" description="Major facilitator superfamily (MFS) profile" evidence="7">
    <location>
        <begin position="1"/>
        <end position="287"/>
    </location>
</feature>
<dbReference type="Proteomes" id="UP001146351">
    <property type="component" value="Unassembled WGS sequence"/>
</dbReference>
<organism evidence="8 9">
    <name type="scientific">Penicillium capsulatum</name>
    <dbReference type="NCBI Taxonomy" id="69766"/>
    <lineage>
        <taxon>Eukaryota</taxon>
        <taxon>Fungi</taxon>
        <taxon>Dikarya</taxon>
        <taxon>Ascomycota</taxon>
        <taxon>Pezizomycotina</taxon>
        <taxon>Eurotiomycetes</taxon>
        <taxon>Eurotiomycetidae</taxon>
        <taxon>Eurotiales</taxon>
        <taxon>Aspergillaceae</taxon>
        <taxon>Penicillium</taxon>
    </lineage>
</organism>
<comment type="similarity">
    <text evidence="2">Belongs to the major facilitator superfamily. Sugar transporter (TC 2.A.1.1) family.</text>
</comment>